<protein>
    <submittedName>
        <fullName evidence="1">Uncharacterized protein</fullName>
    </submittedName>
</protein>
<dbReference type="PANTHER" id="PTHR42345">
    <property type="entry name" value="TPR_REGION DOMAIN-CONTAINING PROTEIN"/>
    <property type="match status" value="1"/>
</dbReference>
<dbReference type="Proteomes" id="UP000237438">
    <property type="component" value="Unassembled WGS sequence"/>
</dbReference>
<evidence type="ECO:0000313" key="1">
    <source>
        <dbReference type="EMBL" id="POS88276.1"/>
    </source>
</evidence>
<accession>A0A2S4Q1V2</accession>
<dbReference type="STRING" id="225359.A0A2S4Q1V2"/>
<name>A0A2S4Q1V2_9PEZI</name>
<evidence type="ECO:0000313" key="2">
    <source>
        <dbReference type="Proteomes" id="UP000237438"/>
    </source>
</evidence>
<keyword evidence="2" id="KW-1185">Reference proteome</keyword>
<proteinExistence type="predicted"/>
<sequence length="939" mass="106552">MPSFSLFKNRGEETHRVEIDWHYSDVESEKCGKISPRVSRRAYIRKLLKKSSFSSLSDKSVKQQNDVFYKSSLLLASKEEKTNDITLASLYKPLPPTPFQDTSADNSIKRPNKTNRIITPLTLTDLQELFSGAPHFNVKYDQDINKAGLPKPSVSFPWDSNFQTKDLRDHVKIDDPAWACITSSKFCPENISTNIEDVKERKKQTKIDLRSNCRELPNMLSMQGLERGSIGYQAALELTISDRFVAPDYTPQEVLSSFRASFLQKKEKLRAITESVLVNRLISIGEVYNDDFHQYHKSPFQLYTELFTKILFPSPQILDIEDPYSLQVQIYHLIEILKAPKIWFDFSQLKWRMQLGRILWGTDVSETFRTSSSPDSAIGIQSFRSQKYWLLLQILLGSEVVLRLDILSNKIRLDGTPTPIDKMSFFGQKRTKSVNWTLLLARTWLENIRLEIVNCNKKDSAWMSSEDSNSESTNLLNILKFQGRNIPRQVSGMLHFAETLRWPNLETLKENTKITSRNYSDEVILSKSMPGLSRSASCREIRNFKILDRKYDNKVIPVNKWLSDSYMSGLILPGEGLGHLLISSLLENDPRALIKLGHRINPNGAFIYGGRSFWSTSNIVGKVLASRKSSSECIGWVSSDVLPRGVKDGWIDIEAYSNQECEKEKKSKKTRIWHKKTVERYGSIIAGADSSSILKGDFVLPSEKPIYPPLNVKFLSLDMFASDDRIKPMYGTDSFVESLNDDRFENSEFPLFSSTMRFLVESATHYQTDLSIDLAHDIFFVTAHPCISSGNTETLLNSTNSSFQSLPPASPVTKKESGHPLHKAFTYTKLPLSHILSIPLKTSFATLLTPPTSPNLSQSSLHTTSSNIPKILVIDCTDQDSEEGIDVFRSENSYDKELLARAICAERGWNALISRRNRCCLACSIREASALGVPVIIRL</sequence>
<dbReference type="PANTHER" id="PTHR42345:SF2">
    <property type="entry name" value="HELICASE-LIKE PROTEIN"/>
    <property type="match status" value="1"/>
</dbReference>
<gene>
    <name evidence="1" type="ORF">EPUL_000894</name>
</gene>
<dbReference type="EMBL" id="PEDP01000014">
    <property type="protein sequence ID" value="POS88276.1"/>
    <property type="molecule type" value="Genomic_DNA"/>
</dbReference>
<reference evidence="1 2" key="1">
    <citation type="submission" date="2017-10" db="EMBL/GenBank/DDBJ databases">
        <title>Development of genomic resources for the powdery mildew, Erysiphe pulchra.</title>
        <authorList>
            <person name="Wadl P.A."/>
            <person name="Mack B.M."/>
            <person name="Moore G."/>
            <person name="Beltz S.B."/>
        </authorList>
    </citation>
    <scope>NUCLEOTIDE SEQUENCE [LARGE SCALE GENOMIC DNA]</scope>
    <source>
        <strain evidence="1">Cflorida</strain>
    </source>
</reference>
<dbReference type="OrthoDB" id="5420387at2759"/>
<comment type="caution">
    <text evidence="1">The sequence shown here is derived from an EMBL/GenBank/DDBJ whole genome shotgun (WGS) entry which is preliminary data.</text>
</comment>
<organism evidence="1 2">
    <name type="scientific">Erysiphe pulchra</name>
    <dbReference type="NCBI Taxonomy" id="225359"/>
    <lineage>
        <taxon>Eukaryota</taxon>
        <taxon>Fungi</taxon>
        <taxon>Dikarya</taxon>
        <taxon>Ascomycota</taxon>
        <taxon>Pezizomycotina</taxon>
        <taxon>Leotiomycetes</taxon>
        <taxon>Erysiphales</taxon>
        <taxon>Erysiphaceae</taxon>
        <taxon>Erysiphe</taxon>
    </lineage>
</organism>
<dbReference type="AlphaFoldDB" id="A0A2S4Q1V2"/>